<proteinExistence type="predicted"/>
<keyword evidence="3" id="KW-1185">Reference proteome</keyword>
<sequence>MTVFHCAGCGLRLTPELVRLPAVPEVPGEPERDPDSHELPSTVPRGHYAVEPEPWGAPLVPFEGEGDPGPAHARGPVVIRDNGTLVSAGPDGLYGRNQACACGWLVATLVGDCMGPHELVLDPVRTYAVEAWRSPGTSSASSP</sequence>
<dbReference type="RefSeq" id="WP_086789190.1">
    <property type="nucleotide sequence ID" value="NZ_JAGIOO010000001.1"/>
</dbReference>
<dbReference type="EMBL" id="JAGIOO010000001">
    <property type="protein sequence ID" value="MBP2479184.1"/>
    <property type="molecule type" value="Genomic_DNA"/>
</dbReference>
<evidence type="ECO:0000313" key="3">
    <source>
        <dbReference type="Proteomes" id="UP001519363"/>
    </source>
</evidence>
<evidence type="ECO:0000256" key="1">
    <source>
        <dbReference type="SAM" id="MobiDB-lite"/>
    </source>
</evidence>
<feature type="region of interest" description="Disordered" evidence="1">
    <location>
        <begin position="24"/>
        <end position="76"/>
    </location>
</feature>
<accession>A0ABS5ASK8</accession>
<feature type="compositionally biased region" description="Basic and acidic residues" evidence="1">
    <location>
        <begin position="29"/>
        <end position="38"/>
    </location>
</feature>
<reference evidence="2 3" key="1">
    <citation type="submission" date="2021-03" db="EMBL/GenBank/DDBJ databases">
        <title>Sequencing the genomes of 1000 actinobacteria strains.</title>
        <authorList>
            <person name="Klenk H.-P."/>
        </authorList>
    </citation>
    <scope>NUCLEOTIDE SEQUENCE [LARGE SCALE GENOMIC DNA]</scope>
    <source>
        <strain evidence="2 3">DSM 44580</strain>
    </source>
</reference>
<organism evidence="2 3">
    <name type="scientific">Crossiella equi</name>
    <dbReference type="NCBI Taxonomy" id="130796"/>
    <lineage>
        <taxon>Bacteria</taxon>
        <taxon>Bacillati</taxon>
        <taxon>Actinomycetota</taxon>
        <taxon>Actinomycetes</taxon>
        <taxon>Pseudonocardiales</taxon>
        <taxon>Pseudonocardiaceae</taxon>
        <taxon>Crossiella</taxon>
    </lineage>
</organism>
<protein>
    <submittedName>
        <fullName evidence="2">Uncharacterized protein</fullName>
    </submittedName>
</protein>
<evidence type="ECO:0000313" key="2">
    <source>
        <dbReference type="EMBL" id="MBP2479184.1"/>
    </source>
</evidence>
<name>A0ABS5ASK8_9PSEU</name>
<gene>
    <name evidence="2" type="ORF">JOF53_008056</name>
</gene>
<comment type="caution">
    <text evidence="2">The sequence shown here is derived from an EMBL/GenBank/DDBJ whole genome shotgun (WGS) entry which is preliminary data.</text>
</comment>
<dbReference type="Proteomes" id="UP001519363">
    <property type="component" value="Unassembled WGS sequence"/>
</dbReference>